<dbReference type="Proteomes" id="UP000006860">
    <property type="component" value="Chromosome"/>
</dbReference>
<dbReference type="HOGENOM" id="CLU_1204073_0_0_0"/>
<keyword evidence="2" id="KW-1185">Reference proteome</keyword>
<dbReference type="KEGG" id="pbs:Plabr_1401"/>
<proteinExistence type="predicted"/>
<name>F0SPQ4_RUBBR</name>
<evidence type="ECO:0000313" key="1">
    <source>
        <dbReference type="EMBL" id="ADY59013.1"/>
    </source>
</evidence>
<dbReference type="AlphaFoldDB" id="F0SPQ4"/>
<evidence type="ECO:0000313" key="2">
    <source>
        <dbReference type="Proteomes" id="UP000006860"/>
    </source>
</evidence>
<accession>F0SPQ4</accession>
<gene>
    <name evidence="1" type="ordered locus">Plabr_1401</name>
</gene>
<sequence length="230" mass="26154">MLPPGFPAERNATHICRPILLDAGETSREVLLGVGRKPQRHRGHRDLLSGMAQTLESGRRSRRKLVLWLRTTIRHRMQSRIGIGFHSVRRDAPILPPRDHSRGHDALIRLGARCARPPATPSTMGATAWLVQQCKPNSKSHCRTSLQWHTALLALNGWFVREENHRGTENTEEVRVRWKIIARRTSLFSEKISSETGTRVRSVAFSFSVSSGPLWFYFRPELATPQDFGL</sequence>
<dbReference type="STRING" id="756272.Plabr_1401"/>
<protein>
    <submittedName>
        <fullName evidence="1">Uncharacterized protein</fullName>
    </submittedName>
</protein>
<reference evidence="2" key="1">
    <citation type="submission" date="2011-02" db="EMBL/GenBank/DDBJ databases">
        <title>The complete genome of Planctomyces brasiliensis DSM 5305.</title>
        <authorList>
            <person name="Lucas S."/>
            <person name="Copeland A."/>
            <person name="Lapidus A."/>
            <person name="Bruce D."/>
            <person name="Goodwin L."/>
            <person name="Pitluck S."/>
            <person name="Kyrpides N."/>
            <person name="Mavromatis K."/>
            <person name="Pagani I."/>
            <person name="Ivanova N."/>
            <person name="Ovchinnikova G."/>
            <person name="Lu M."/>
            <person name="Detter J.C."/>
            <person name="Han C."/>
            <person name="Land M."/>
            <person name="Hauser L."/>
            <person name="Markowitz V."/>
            <person name="Cheng J.-F."/>
            <person name="Hugenholtz P."/>
            <person name="Woyke T."/>
            <person name="Wu D."/>
            <person name="Tindall B."/>
            <person name="Pomrenke H.G."/>
            <person name="Brambilla E."/>
            <person name="Klenk H.-P."/>
            <person name="Eisen J.A."/>
        </authorList>
    </citation>
    <scope>NUCLEOTIDE SEQUENCE [LARGE SCALE GENOMIC DNA]</scope>
    <source>
        <strain evidence="2">ATCC 49424 / DSM 5305 / JCM 21570 / NBRC 103401 / IFAM 1448</strain>
    </source>
</reference>
<organism evidence="1 2">
    <name type="scientific">Rubinisphaera brasiliensis (strain ATCC 49424 / DSM 5305 / JCM 21570 / IAM 15109 / NBRC 103401 / IFAM 1448)</name>
    <name type="common">Planctomyces brasiliensis</name>
    <dbReference type="NCBI Taxonomy" id="756272"/>
    <lineage>
        <taxon>Bacteria</taxon>
        <taxon>Pseudomonadati</taxon>
        <taxon>Planctomycetota</taxon>
        <taxon>Planctomycetia</taxon>
        <taxon>Planctomycetales</taxon>
        <taxon>Planctomycetaceae</taxon>
        <taxon>Rubinisphaera</taxon>
    </lineage>
</organism>
<dbReference type="EMBL" id="CP002546">
    <property type="protein sequence ID" value="ADY59013.1"/>
    <property type="molecule type" value="Genomic_DNA"/>
</dbReference>